<feature type="region of interest" description="Disordered" evidence="1">
    <location>
        <begin position="216"/>
        <end position="240"/>
    </location>
</feature>
<comment type="caution">
    <text evidence="2">The sequence shown here is derived from an EMBL/GenBank/DDBJ whole genome shotgun (WGS) entry which is preliminary data.</text>
</comment>
<proteinExistence type="predicted"/>
<dbReference type="AlphaFoldDB" id="A0A9Q3DU61"/>
<dbReference type="Proteomes" id="UP000765509">
    <property type="component" value="Unassembled WGS sequence"/>
</dbReference>
<reference evidence="2" key="1">
    <citation type="submission" date="2021-03" db="EMBL/GenBank/DDBJ databases">
        <title>Draft genome sequence of rust myrtle Austropuccinia psidii MF-1, a brazilian biotype.</title>
        <authorList>
            <person name="Quecine M.C."/>
            <person name="Pachon D.M.R."/>
            <person name="Bonatelli M.L."/>
            <person name="Correr F.H."/>
            <person name="Franceschini L.M."/>
            <person name="Leite T.F."/>
            <person name="Margarido G.R.A."/>
            <person name="Almeida C.A."/>
            <person name="Ferrarezi J.A."/>
            <person name="Labate C.A."/>
        </authorList>
    </citation>
    <scope>NUCLEOTIDE SEQUENCE</scope>
    <source>
        <strain evidence="2">MF-1</strain>
    </source>
</reference>
<name>A0A9Q3DU61_9BASI</name>
<gene>
    <name evidence="2" type="ORF">O181_049775</name>
</gene>
<organism evidence="2 3">
    <name type="scientific">Austropuccinia psidii MF-1</name>
    <dbReference type="NCBI Taxonomy" id="1389203"/>
    <lineage>
        <taxon>Eukaryota</taxon>
        <taxon>Fungi</taxon>
        <taxon>Dikarya</taxon>
        <taxon>Basidiomycota</taxon>
        <taxon>Pucciniomycotina</taxon>
        <taxon>Pucciniomycetes</taxon>
        <taxon>Pucciniales</taxon>
        <taxon>Sphaerophragmiaceae</taxon>
        <taxon>Austropuccinia</taxon>
    </lineage>
</organism>
<evidence type="ECO:0000256" key="1">
    <source>
        <dbReference type="SAM" id="MobiDB-lite"/>
    </source>
</evidence>
<accession>A0A9Q3DU61</accession>
<evidence type="ECO:0000313" key="2">
    <source>
        <dbReference type="EMBL" id="MBW0510060.1"/>
    </source>
</evidence>
<dbReference type="EMBL" id="AVOT02021308">
    <property type="protein sequence ID" value="MBW0510060.1"/>
    <property type="molecule type" value="Genomic_DNA"/>
</dbReference>
<evidence type="ECO:0000313" key="3">
    <source>
        <dbReference type="Proteomes" id="UP000765509"/>
    </source>
</evidence>
<keyword evidence="3" id="KW-1185">Reference proteome</keyword>
<protein>
    <submittedName>
        <fullName evidence="2">Uncharacterized protein</fullName>
    </submittedName>
</protein>
<sequence length="328" mass="37430">MGEFTIELNKNDKLNDTNYLDWVSRMEGILTLKNYYGLVTNTKTPEEVIENDKLEPRRRHKAAALLKNNCIGRLRNKFYTDSKKDPDVFWKLTQKFYQPKSIQKQTSYLNKIFSTHLIDKNIKEAMSFILENTLHLQTLFSGLTISPESLIDSVIAMWVIINLPNRFKTAMEVWLGKCKVENKSPTLDDTWEVIRKFLQCCQNNNKHSNQVLLASKNNNTNNNQNKKGQDGNYPKCSPGWHNPLTKHKESDCNFLKVDKNGLSSKKPIRSLVASTGKHGSKSIILDSGATTSMFNDPKVFTNITQLTQQIELAKGSTIQASVTRTVQI</sequence>
<feature type="compositionally biased region" description="Low complexity" evidence="1">
    <location>
        <begin position="216"/>
        <end position="232"/>
    </location>
</feature>